<keyword evidence="1" id="KW-0614">Plasmid</keyword>
<dbReference type="KEGG" id="ppm:PPSC2_26625"/>
<reference evidence="1 2" key="1">
    <citation type="journal article" date="2011" name="J. Bacteriol.">
        <title>Complete genome sequence of Paenibacillus polymyxa SC2, a strain of plant growth-promoting Rhizobacterium with broad-spectrum antimicrobial activity.</title>
        <authorList>
            <person name="Ma M."/>
            <person name="Wang C."/>
            <person name="Ding Y."/>
            <person name="Li L."/>
            <person name="Shen D."/>
            <person name="Jiang X."/>
            <person name="Guan D."/>
            <person name="Cao F."/>
            <person name="Chen H."/>
            <person name="Feng R."/>
            <person name="Wang X."/>
            <person name="Ge Y."/>
            <person name="Yao L."/>
            <person name="Bing X."/>
            <person name="Yang X."/>
            <person name="Li J."/>
            <person name="Du B."/>
        </authorList>
    </citation>
    <scope>NUCLEOTIDE SEQUENCE [LARGE SCALE GENOMIC DNA]</scope>
    <source>
        <strain evidence="1 2">SC2</strain>
        <plasmid evidence="2">pSC2</plasmid>
    </source>
</reference>
<dbReference type="Proteomes" id="UP000006868">
    <property type="component" value="Plasmid pSC2"/>
</dbReference>
<evidence type="ECO:0000313" key="1">
    <source>
        <dbReference type="EMBL" id="ADO59702.1"/>
    </source>
</evidence>
<geneLocation type="plasmid" evidence="1 2">
    <name>pSC2</name>
</geneLocation>
<dbReference type="HOGENOM" id="CLU_1265922_0_0_9"/>
<accession>E3EJV4</accession>
<protein>
    <submittedName>
        <fullName evidence="1">Uncharacterized protein</fullName>
    </submittedName>
</protein>
<proteinExistence type="predicted"/>
<sequence length="218" mass="24707">MEKRNWNSDMELCCKATGGAWREFKDSEGVSIGTVAVHPQLKSHAPVITMGTSAQGKYIYISQNDIDFIIACREALPYWLEQVQKERERADAAEMDFKNLQNLMVHKIDINGNGLDFKLSGEAGKFFMYSLVQFFEQNGGKNYLTFDVGMGEHDYSITIQNNLGHSITNQLQEKDAEIARLKKIIKDAHNENERMLQGAGMEEYESALSDLLKEGKEL</sequence>
<evidence type="ECO:0000313" key="2">
    <source>
        <dbReference type="Proteomes" id="UP000006868"/>
    </source>
</evidence>
<name>E3EJV4_PAEPS</name>
<dbReference type="EMBL" id="CP002214">
    <property type="protein sequence ID" value="ADO59702.1"/>
    <property type="molecule type" value="Genomic_DNA"/>
</dbReference>
<dbReference type="AlphaFoldDB" id="E3EJV4"/>
<dbReference type="OrthoDB" id="2667285at2"/>
<dbReference type="PATRIC" id="fig|886882.15.peg.5623"/>
<dbReference type="RefSeq" id="WP_013386116.1">
    <property type="nucleotide sequence ID" value="NC_014628.2"/>
</dbReference>
<gene>
    <name evidence="1" type="ORF">PPSC2_26625</name>
</gene>
<organism evidence="1 2">
    <name type="scientific">Paenibacillus polymyxa (strain SC2)</name>
    <name type="common">Bacillus polymyxa</name>
    <dbReference type="NCBI Taxonomy" id="886882"/>
    <lineage>
        <taxon>Bacteria</taxon>
        <taxon>Bacillati</taxon>
        <taxon>Bacillota</taxon>
        <taxon>Bacilli</taxon>
        <taxon>Bacillales</taxon>
        <taxon>Paenibacillaceae</taxon>
        <taxon>Paenibacillus</taxon>
    </lineage>
</organism>